<keyword evidence="8" id="KW-0206">Cytoskeleton</keyword>
<dbReference type="PANTHER" id="PTHR43289">
    <property type="entry name" value="MITOGEN-ACTIVATED PROTEIN KINASE KINASE KINASE 20-RELATED"/>
    <property type="match status" value="1"/>
</dbReference>
<dbReference type="EMBL" id="KZ857381">
    <property type="protein sequence ID" value="RDX56325.1"/>
    <property type="molecule type" value="Genomic_DNA"/>
</dbReference>
<dbReference type="Proteomes" id="UP000256964">
    <property type="component" value="Unassembled WGS sequence"/>
</dbReference>
<evidence type="ECO:0000259" key="9">
    <source>
        <dbReference type="PROSITE" id="PS50011"/>
    </source>
</evidence>
<keyword evidence="6" id="KW-0418">Kinase</keyword>
<keyword evidence="7" id="KW-0067">ATP-binding</keyword>
<evidence type="ECO:0000313" key="11">
    <source>
        <dbReference type="Proteomes" id="UP000256964"/>
    </source>
</evidence>
<dbReference type="AlphaFoldDB" id="A0A371DUY9"/>
<evidence type="ECO:0000256" key="8">
    <source>
        <dbReference type="ARBA" id="ARBA00023212"/>
    </source>
</evidence>
<protein>
    <submittedName>
        <fullName evidence="10">Kinase-like protein</fullName>
    </submittedName>
</protein>
<gene>
    <name evidence="10" type="ORF">OH76DRAFT_612765</name>
</gene>
<reference evidence="10 11" key="1">
    <citation type="journal article" date="2018" name="Biotechnol. Biofuels">
        <title>Integrative visual omics of the white-rot fungus Polyporus brumalis exposes the biotechnological potential of its oxidative enzymes for delignifying raw plant biomass.</title>
        <authorList>
            <person name="Miyauchi S."/>
            <person name="Rancon A."/>
            <person name="Drula E."/>
            <person name="Hage H."/>
            <person name="Chaduli D."/>
            <person name="Favel A."/>
            <person name="Grisel S."/>
            <person name="Henrissat B."/>
            <person name="Herpoel-Gimbert I."/>
            <person name="Ruiz-Duenas F.J."/>
            <person name="Chevret D."/>
            <person name="Hainaut M."/>
            <person name="Lin J."/>
            <person name="Wang M."/>
            <person name="Pangilinan J."/>
            <person name="Lipzen A."/>
            <person name="Lesage-Meessen L."/>
            <person name="Navarro D."/>
            <person name="Riley R."/>
            <person name="Grigoriev I.V."/>
            <person name="Zhou S."/>
            <person name="Raouche S."/>
            <person name="Rosso M.N."/>
        </authorList>
    </citation>
    <scope>NUCLEOTIDE SEQUENCE [LARGE SCALE GENOMIC DNA]</scope>
    <source>
        <strain evidence="10 11">BRFM 1820</strain>
    </source>
</reference>
<evidence type="ECO:0000256" key="1">
    <source>
        <dbReference type="ARBA" id="ARBA00004300"/>
    </source>
</evidence>
<accession>A0A371DUY9</accession>
<keyword evidence="5" id="KW-0547">Nucleotide-binding</keyword>
<feature type="non-terminal residue" evidence="10">
    <location>
        <position position="415"/>
    </location>
</feature>
<dbReference type="OrthoDB" id="60033at2759"/>
<dbReference type="GO" id="GO:0004674">
    <property type="term" value="F:protein serine/threonine kinase activity"/>
    <property type="evidence" value="ECO:0007669"/>
    <property type="project" value="TreeGrafter"/>
</dbReference>
<dbReference type="SUPFAM" id="SSF56112">
    <property type="entry name" value="Protein kinase-like (PK-like)"/>
    <property type="match status" value="1"/>
</dbReference>
<dbReference type="InterPro" id="IPR000719">
    <property type="entry name" value="Prot_kinase_dom"/>
</dbReference>
<evidence type="ECO:0000256" key="3">
    <source>
        <dbReference type="ARBA" id="ARBA00010886"/>
    </source>
</evidence>
<keyword evidence="8" id="KW-0963">Cytoplasm</keyword>
<proteinExistence type="inferred from homology"/>
<dbReference type="GO" id="GO:0000922">
    <property type="term" value="C:spindle pole"/>
    <property type="evidence" value="ECO:0007669"/>
    <property type="project" value="UniProtKB-SubCell"/>
</dbReference>
<evidence type="ECO:0000256" key="2">
    <source>
        <dbReference type="ARBA" id="ARBA00004647"/>
    </source>
</evidence>
<dbReference type="InterPro" id="IPR001245">
    <property type="entry name" value="Ser-Thr/Tyr_kinase_cat_dom"/>
</dbReference>
<name>A0A371DUY9_9APHY</name>
<evidence type="ECO:0000256" key="6">
    <source>
        <dbReference type="ARBA" id="ARBA00022777"/>
    </source>
</evidence>
<dbReference type="InterPro" id="IPR011009">
    <property type="entry name" value="Kinase-like_dom_sf"/>
</dbReference>
<keyword evidence="11" id="KW-1185">Reference proteome</keyword>
<comment type="subcellular location">
    <subcellularLocation>
        <location evidence="1">Cytoplasm</location>
        <location evidence="1">Cytoskeleton</location>
        <location evidence="1">Microtubule organizing center</location>
        <location evidence="1">Centrosome</location>
    </subcellularLocation>
    <subcellularLocation>
        <location evidence="2">Cytoplasm</location>
        <location evidence="2">Cytoskeleton</location>
        <location evidence="2">Spindle pole</location>
    </subcellularLocation>
</comment>
<evidence type="ECO:0000256" key="4">
    <source>
        <dbReference type="ARBA" id="ARBA00022679"/>
    </source>
</evidence>
<evidence type="ECO:0000256" key="7">
    <source>
        <dbReference type="ARBA" id="ARBA00022840"/>
    </source>
</evidence>
<dbReference type="STRING" id="139420.A0A371DUY9"/>
<dbReference type="GO" id="GO:0005524">
    <property type="term" value="F:ATP binding"/>
    <property type="evidence" value="ECO:0007669"/>
    <property type="project" value="UniProtKB-KW"/>
</dbReference>
<dbReference type="PROSITE" id="PS50011">
    <property type="entry name" value="PROTEIN_KINASE_DOM"/>
    <property type="match status" value="1"/>
</dbReference>
<dbReference type="PANTHER" id="PTHR43289:SF6">
    <property type="entry name" value="SERINE_THREONINE-PROTEIN KINASE NEKL-3"/>
    <property type="match status" value="1"/>
</dbReference>
<evidence type="ECO:0000256" key="5">
    <source>
        <dbReference type="ARBA" id="ARBA00022741"/>
    </source>
</evidence>
<comment type="similarity">
    <text evidence="3">Belongs to the protein kinase superfamily. NEK Ser/Thr protein kinase family. NIMA subfamily.</text>
</comment>
<sequence>MATAPESSSTTLRMIDFFTIPKSNGDCVVLLLFHPGLNILGRYFPPAKVNSLLAGDISRARPASTHRDIFMSGVEEPYMMEEMEAIEIMDLATFLEFAIQATHCLEMIHRTGLIHREVRANAFHLNHHSGLVRLVHFGNRAVSLEQFGVPSEFVLKADAFEEGKKLKVKEALCYFAPEQTGSMENLAEDHRTDLYSLGIMFWTLLVGRGTMPFEGGPLELLHAVVQKRPMPVHEVRRDIPQVLAMVIEKLLSKSPDMRYQSAYGLKQDLLECQRRLLAAVALSSDEPAELIPYFDIAQEDRCMEFTIPSPLFGRDKELETLRNIIRHTSTSYSRQIGTSRGPVLGSWTARVGGRAGDGAMPVAARKRTSGSSRTLDTGHWTAAGGTAAGRRGMGWFGIGAQTAQLEVGNACIRVL</sequence>
<keyword evidence="4" id="KW-0808">Transferase</keyword>
<dbReference type="Pfam" id="PF07714">
    <property type="entry name" value="PK_Tyr_Ser-Thr"/>
    <property type="match status" value="1"/>
</dbReference>
<evidence type="ECO:0000313" key="10">
    <source>
        <dbReference type="EMBL" id="RDX56325.1"/>
    </source>
</evidence>
<dbReference type="Gene3D" id="1.10.510.10">
    <property type="entry name" value="Transferase(Phosphotransferase) domain 1"/>
    <property type="match status" value="1"/>
</dbReference>
<dbReference type="SMART" id="SM00220">
    <property type="entry name" value="S_TKc"/>
    <property type="match status" value="1"/>
</dbReference>
<organism evidence="10 11">
    <name type="scientific">Lentinus brumalis</name>
    <dbReference type="NCBI Taxonomy" id="2498619"/>
    <lineage>
        <taxon>Eukaryota</taxon>
        <taxon>Fungi</taxon>
        <taxon>Dikarya</taxon>
        <taxon>Basidiomycota</taxon>
        <taxon>Agaricomycotina</taxon>
        <taxon>Agaricomycetes</taxon>
        <taxon>Polyporales</taxon>
        <taxon>Polyporaceae</taxon>
        <taxon>Lentinus</taxon>
    </lineage>
</organism>
<feature type="domain" description="Protein kinase" evidence="9">
    <location>
        <begin position="1"/>
        <end position="270"/>
    </location>
</feature>